<name>U4Q2G3_9HYPH</name>
<dbReference type="KEGG" id="rir:BN877_II1653"/>
<dbReference type="HOGENOM" id="CLU_3011240_0_0_5"/>
<reference evidence="1 2" key="1">
    <citation type="journal article" date="2013" name="Genome Announc.">
        <title>Complete Genome Sequence of the Sesbania Symbiont and Rice Growth-Promoting Endophyte Rhizobium sp. Strain IRBG74.</title>
        <authorList>
            <person name="Crook M.B."/>
            <person name="Mitra S."/>
            <person name="Ane J.M."/>
            <person name="Sadowsky M.J."/>
            <person name="Gyaneshwar P."/>
        </authorList>
    </citation>
    <scope>NUCLEOTIDE SEQUENCE [LARGE SCALE GENOMIC DNA]</scope>
    <source>
        <strain evidence="1 2">IRBG74</strain>
    </source>
</reference>
<evidence type="ECO:0000313" key="2">
    <source>
        <dbReference type="Proteomes" id="UP000016944"/>
    </source>
</evidence>
<organism evidence="1 2">
    <name type="scientific">Agrobacterium pusense</name>
    <dbReference type="NCBI Taxonomy" id="648995"/>
    <lineage>
        <taxon>Bacteria</taxon>
        <taxon>Pseudomonadati</taxon>
        <taxon>Pseudomonadota</taxon>
        <taxon>Alphaproteobacteria</taxon>
        <taxon>Hyphomicrobiales</taxon>
        <taxon>Rhizobiaceae</taxon>
        <taxon>Rhizobium/Agrobacterium group</taxon>
        <taxon>Agrobacterium</taxon>
    </lineage>
</organism>
<dbReference type="AlphaFoldDB" id="U4Q2G3"/>
<accession>U4Q2G3</accession>
<sequence>MVIALDNGCAGRLQWTTVADITFHESCYKYYTMSVLNPDGQQPVRRSRLGRGTGKV</sequence>
<dbReference type="Proteomes" id="UP000016944">
    <property type="component" value="Chromosome II"/>
</dbReference>
<protein>
    <submittedName>
        <fullName evidence="1">Uncharacterized protein</fullName>
    </submittedName>
</protein>
<gene>
    <name evidence="1" type="ORF">BN877_II1653</name>
</gene>
<evidence type="ECO:0000313" key="1">
    <source>
        <dbReference type="EMBL" id="CDI11439.1"/>
    </source>
</evidence>
<dbReference type="EMBL" id="HG518323">
    <property type="protein sequence ID" value="CDI11439.1"/>
    <property type="molecule type" value="Genomic_DNA"/>
</dbReference>
<proteinExistence type="predicted"/>